<dbReference type="EMBL" id="CP011797">
    <property type="protein sequence ID" value="ATX77959.1"/>
    <property type="molecule type" value="Genomic_DNA"/>
</dbReference>
<protein>
    <submittedName>
        <fullName evidence="6">Serine protease, S33 family</fullName>
    </submittedName>
</protein>
<dbReference type="PANTHER" id="PTHR14226">
    <property type="entry name" value="NEUROPATHY TARGET ESTERASE/SWISS CHEESE D.MELANOGASTER"/>
    <property type="match status" value="1"/>
</dbReference>
<evidence type="ECO:0000256" key="4">
    <source>
        <dbReference type="PROSITE-ProRule" id="PRU01161"/>
    </source>
</evidence>
<dbReference type="PROSITE" id="PS51635">
    <property type="entry name" value="PNPLA"/>
    <property type="match status" value="1"/>
</dbReference>
<feature type="active site" description="Nucleophile" evidence="4">
    <location>
        <position position="66"/>
    </location>
</feature>
<evidence type="ECO:0000256" key="2">
    <source>
        <dbReference type="ARBA" id="ARBA00022963"/>
    </source>
</evidence>
<gene>
    <name evidence="6" type="ORF">REIFOR_02838</name>
</gene>
<keyword evidence="2 4" id="KW-0442">Lipid degradation</keyword>
<dbReference type="KEGG" id="rfo:REIFOR_02838"/>
<dbReference type="Pfam" id="PF01734">
    <property type="entry name" value="Patatin"/>
    <property type="match status" value="1"/>
</dbReference>
<dbReference type="InterPro" id="IPR002641">
    <property type="entry name" value="PNPLA_dom"/>
</dbReference>
<sequence length="346" mass="37654">MPCSAAARSAANGHSPGTIPLKELQMAAKTVSLVLGSGGARGMAHIGVIRCLEDQGYQIENIAGASIGALVGGFYAAGQLDRLQSWVTALERKDVLGLLDLSFTGGGFFKGVKLMDALSSLVKDQVIEDLTIKLTVVAVDLDRQKEVWFTDGSLFEAIRGSIAIPSVFKPHNYRDMWLVDGGVLNPVPVSAAMQQVTDLTIAVNLNAKRTPFNMVSQSREPHIALDQVSQRGVQRAIGRFIDRWKSEDAVEPESRRANEYSTLELLNRSIETMQNTIAQMKLAANIPDILVEVPYDCGGLFDYHLADKNIERGYDLCLDALKRYEAQGGEPTPDIITPPLTIEEGL</sequence>
<feature type="active site" description="Proton acceptor" evidence="4">
    <location>
        <position position="180"/>
    </location>
</feature>
<dbReference type="Gene3D" id="3.40.1090.10">
    <property type="entry name" value="Cytosolic phospholipase A2 catalytic domain"/>
    <property type="match status" value="2"/>
</dbReference>
<organism evidence="6 7">
    <name type="scientific">Reinekea forsetii</name>
    <dbReference type="NCBI Taxonomy" id="1336806"/>
    <lineage>
        <taxon>Bacteria</taxon>
        <taxon>Pseudomonadati</taxon>
        <taxon>Pseudomonadota</taxon>
        <taxon>Gammaproteobacteria</taxon>
        <taxon>Oceanospirillales</taxon>
        <taxon>Saccharospirillaceae</taxon>
        <taxon>Reinekea</taxon>
    </lineage>
</organism>
<dbReference type="AlphaFoldDB" id="A0A2K8KV96"/>
<name>A0A2K8KV96_9GAMM</name>
<feature type="domain" description="PNPLA" evidence="5">
    <location>
        <begin position="33"/>
        <end position="193"/>
    </location>
</feature>
<evidence type="ECO:0000256" key="1">
    <source>
        <dbReference type="ARBA" id="ARBA00022801"/>
    </source>
</evidence>
<keyword evidence="7" id="KW-1185">Reference proteome</keyword>
<evidence type="ECO:0000256" key="3">
    <source>
        <dbReference type="ARBA" id="ARBA00023098"/>
    </source>
</evidence>
<keyword evidence="6" id="KW-0645">Protease</keyword>
<keyword evidence="3 4" id="KW-0443">Lipid metabolism</keyword>
<evidence type="ECO:0000259" key="5">
    <source>
        <dbReference type="PROSITE" id="PS51635"/>
    </source>
</evidence>
<feature type="short sequence motif" description="DGA/G" evidence="4">
    <location>
        <begin position="180"/>
        <end position="182"/>
    </location>
</feature>
<dbReference type="InterPro" id="IPR016035">
    <property type="entry name" value="Acyl_Trfase/lysoPLipase"/>
</dbReference>
<feature type="short sequence motif" description="GXSXG" evidence="4">
    <location>
        <begin position="64"/>
        <end position="68"/>
    </location>
</feature>
<evidence type="ECO:0000313" key="7">
    <source>
        <dbReference type="Proteomes" id="UP000229757"/>
    </source>
</evidence>
<dbReference type="PANTHER" id="PTHR14226:SF76">
    <property type="entry name" value="NTE FAMILY PROTEIN RSSA"/>
    <property type="match status" value="1"/>
</dbReference>
<dbReference type="GO" id="GO:0008233">
    <property type="term" value="F:peptidase activity"/>
    <property type="evidence" value="ECO:0007669"/>
    <property type="project" value="UniProtKB-KW"/>
</dbReference>
<dbReference type="InterPro" id="IPR050301">
    <property type="entry name" value="NTE"/>
</dbReference>
<dbReference type="Proteomes" id="UP000229757">
    <property type="component" value="Chromosome"/>
</dbReference>
<reference evidence="6 7" key="1">
    <citation type="journal article" date="2017" name="Environ. Microbiol.">
        <title>Genomic and physiological analyses of 'Reinekea forsetii' reveal a versatile opportunistic lifestyle during spring algae blooms.</title>
        <authorList>
            <person name="Avci B."/>
            <person name="Hahnke R.L."/>
            <person name="Chafee M."/>
            <person name="Fischer T."/>
            <person name="Gruber-Vodicka H."/>
            <person name="Tegetmeyer H.E."/>
            <person name="Harder J."/>
            <person name="Fuchs B.M."/>
            <person name="Amann R.I."/>
            <person name="Teeling H."/>
        </authorList>
    </citation>
    <scope>NUCLEOTIDE SEQUENCE [LARGE SCALE GENOMIC DNA]</scope>
    <source>
        <strain evidence="6 7">Hel1_31_D35</strain>
    </source>
</reference>
<accession>A0A2K8KV96</accession>
<keyword evidence="1 4" id="KW-0378">Hydrolase</keyword>
<proteinExistence type="predicted"/>
<dbReference type="SUPFAM" id="SSF52151">
    <property type="entry name" value="FabD/lysophospholipase-like"/>
    <property type="match status" value="1"/>
</dbReference>
<evidence type="ECO:0000313" key="6">
    <source>
        <dbReference type="EMBL" id="ATX77959.1"/>
    </source>
</evidence>
<comment type="caution">
    <text evidence="4">Lacks conserved residue(s) required for the propagation of feature annotation.</text>
</comment>
<dbReference type="GO" id="GO:0006508">
    <property type="term" value="P:proteolysis"/>
    <property type="evidence" value="ECO:0007669"/>
    <property type="project" value="UniProtKB-KW"/>
</dbReference>
<dbReference type="GO" id="GO:0016042">
    <property type="term" value="P:lipid catabolic process"/>
    <property type="evidence" value="ECO:0007669"/>
    <property type="project" value="UniProtKB-UniRule"/>
</dbReference>